<comment type="caution">
    <text evidence="2">The sequence shown here is derived from an EMBL/GenBank/DDBJ whole genome shotgun (WGS) entry which is preliminary data.</text>
</comment>
<dbReference type="EMBL" id="DXIJ01000065">
    <property type="protein sequence ID" value="HIV85829.1"/>
    <property type="molecule type" value="Genomic_DNA"/>
</dbReference>
<reference evidence="2" key="2">
    <citation type="submission" date="2021-04" db="EMBL/GenBank/DDBJ databases">
        <authorList>
            <person name="Gilroy R."/>
        </authorList>
    </citation>
    <scope>NUCLEOTIDE SEQUENCE</scope>
    <source>
        <strain evidence="2">5790</strain>
    </source>
</reference>
<evidence type="ECO:0000313" key="2">
    <source>
        <dbReference type="EMBL" id="HIV85829.1"/>
    </source>
</evidence>
<feature type="transmembrane region" description="Helical" evidence="1">
    <location>
        <begin position="30"/>
        <end position="48"/>
    </location>
</feature>
<organism evidence="2 3">
    <name type="scientific">Candidatus Monoglobus merdigallinarum</name>
    <dbReference type="NCBI Taxonomy" id="2838698"/>
    <lineage>
        <taxon>Bacteria</taxon>
        <taxon>Bacillati</taxon>
        <taxon>Bacillota</taxon>
        <taxon>Clostridia</taxon>
        <taxon>Monoglobales</taxon>
        <taxon>Monoglobaceae</taxon>
        <taxon>Monoglobus</taxon>
    </lineage>
</organism>
<accession>A0A9D1PRZ3</accession>
<keyword evidence="1" id="KW-0472">Membrane</keyword>
<keyword evidence="1" id="KW-1133">Transmembrane helix</keyword>
<name>A0A9D1PRZ3_9FIRM</name>
<dbReference type="Proteomes" id="UP000824162">
    <property type="component" value="Unassembled WGS sequence"/>
</dbReference>
<evidence type="ECO:0000256" key="1">
    <source>
        <dbReference type="SAM" id="Phobius"/>
    </source>
</evidence>
<feature type="transmembrane region" description="Helical" evidence="1">
    <location>
        <begin position="94"/>
        <end position="113"/>
    </location>
</feature>
<feature type="transmembrane region" description="Helical" evidence="1">
    <location>
        <begin position="142"/>
        <end position="162"/>
    </location>
</feature>
<feature type="transmembrane region" description="Helical" evidence="1">
    <location>
        <begin position="60"/>
        <end position="82"/>
    </location>
</feature>
<evidence type="ECO:0000313" key="3">
    <source>
        <dbReference type="Proteomes" id="UP000824162"/>
    </source>
</evidence>
<sequence length="168" mass="19068">MATKYKKNRRGTKEAHRIEKEAKQEKLTNWYMITLSFGVLAIAVLLIFRQMYRTTSMLEYMPAVTWTMFGIFAAAAVAVLALGLSGIIKNKQRAVNYTVFLGVCALGSLWLALFNRIRLLAENIIIAVSGNQNLTINSHWNINALIILTVAYLIAAFIYYIIKLYKIK</sequence>
<proteinExistence type="predicted"/>
<dbReference type="AlphaFoldDB" id="A0A9D1PRZ3"/>
<protein>
    <submittedName>
        <fullName evidence="2">Uncharacterized protein</fullName>
    </submittedName>
</protein>
<gene>
    <name evidence="2" type="ORF">H9900_03355</name>
</gene>
<reference evidence="2" key="1">
    <citation type="journal article" date="2021" name="PeerJ">
        <title>Extensive microbial diversity within the chicken gut microbiome revealed by metagenomics and culture.</title>
        <authorList>
            <person name="Gilroy R."/>
            <person name="Ravi A."/>
            <person name="Getino M."/>
            <person name="Pursley I."/>
            <person name="Horton D.L."/>
            <person name="Alikhan N.F."/>
            <person name="Baker D."/>
            <person name="Gharbi K."/>
            <person name="Hall N."/>
            <person name="Watson M."/>
            <person name="Adriaenssens E.M."/>
            <person name="Foster-Nyarko E."/>
            <person name="Jarju S."/>
            <person name="Secka A."/>
            <person name="Antonio M."/>
            <person name="Oren A."/>
            <person name="Chaudhuri R.R."/>
            <person name="La Ragione R."/>
            <person name="Hildebrand F."/>
            <person name="Pallen M.J."/>
        </authorList>
    </citation>
    <scope>NUCLEOTIDE SEQUENCE</scope>
    <source>
        <strain evidence="2">5790</strain>
    </source>
</reference>
<keyword evidence="1" id="KW-0812">Transmembrane</keyword>